<dbReference type="Proteomes" id="UP000061457">
    <property type="component" value="Chromosome I"/>
</dbReference>
<evidence type="ECO:0000313" key="4">
    <source>
        <dbReference type="Proteomes" id="UP000061457"/>
    </source>
</evidence>
<protein>
    <recommendedName>
        <fullName evidence="5">DUF4124 domain-containing protein</fullName>
    </recommendedName>
</protein>
<evidence type="ECO:0000313" key="3">
    <source>
        <dbReference type="EMBL" id="ALO42489.1"/>
    </source>
</evidence>
<name>A0A0S2K2P7_9GAMM</name>
<evidence type="ECO:0000256" key="1">
    <source>
        <dbReference type="SAM" id="Coils"/>
    </source>
</evidence>
<keyword evidence="2" id="KW-0732">Signal</keyword>
<dbReference type="OrthoDB" id="9806583at2"/>
<feature type="coiled-coil region" evidence="1">
    <location>
        <begin position="126"/>
        <end position="153"/>
    </location>
</feature>
<keyword evidence="4" id="KW-1185">Reference proteome</keyword>
<dbReference type="KEGG" id="pphe:PP2015_1991"/>
<gene>
    <name evidence="3" type="ORF">PP2015_1991</name>
</gene>
<dbReference type="AlphaFoldDB" id="A0A0S2K2P7"/>
<keyword evidence="1" id="KW-0175">Coiled coil</keyword>
<accession>A0A0S2K2P7</accession>
<dbReference type="PATRIC" id="fig|161398.10.peg.2022"/>
<evidence type="ECO:0000256" key="2">
    <source>
        <dbReference type="SAM" id="SignalP"/>
    </source>
</evidence>
<evidence type="ECO:0008006" key="5">
    <source>
        <dbReference type="Google" id="ProtNLM"/>
    </source>
</evidence>
<reference evidence="3 4" key="1">
    <citation type="submission" date="2015-11" db="EMBL/GenBank/DDBJ databases">
        <authorList>
            <person name="Zhang Y."/>
            <person name="Guo Z."/>
        </authorList>
    </citation>
    <scope>NUCLEOTIDE SEQUENCE [LARGE SCALE GENOMIC DNA]</scope>
    <source>
        <strain evidence="3 4">KCTC 12086</strain>
    </source>
</reference>
<sequence>MLKSLFTTLLILPFFVSAEKVTISYYKCVSDRGTIFSQHPCGNNGTVHTLTHSNPEAKIPPENHFKTLNNLEKQQIVRNLKREICAKRQKSAILSRDRDRESREQQARLNRVMDDRKKQQTIQDVKKQLKSINKQYLKDIKDIDKQIVRLEKQLARYQ</sequence>
<dbReference type="RefSeq" id="WP_058030149.1">
    <property type="nucleotide sequence ID" value="NZ_CP013187.1"/>
</dbReference>
<dbReference type="EMBL" id="CP013187">
    <property type="protein sequence ID" value="ALO42489.1"/>
    <property type="molecule type" value="Genomic_DNA"/>
</dbReference>
<feature type="chain" id="PRO_5006601001" description="DUF4124 domain-containing protein" evidence="2">
    <location>
        <begin position="19"/>
        <end position="158"/>
    </location>
</feature>
<feature type="signal peptide" evidence="2">
    <location>
        <begin position="1"/>
        <end position="18"/>
    </location>
</feature>
<proteinExistence type="predicted"/>
<organism evidence="3 4">
    <name type="scientific">Pseudoalteromonas phenolica</name>
    <dbReference type="NCBI Taxonomy" id="161398"/>
    <lineage>
        <taxon>Bacteria</taxon>
        <taxon>Pseudomonadati</taxon>
        <taxon>Pseudomonadota</taxon>
        <taxon>Gammaproteobacteria</taxon>
        <taxon>Alteromonadales</taxon>
        <taxon>Pseudoalteromonadaceae</taxon>
        <taxon>Pseudoalteromonas</taxon>
    </lineage>
</organism>
<dbReference type="STRING" id="161398.PP2015_1991"/>